<dbReference type="CDD" id="cd19821">
    <property type="entry name" value="Bbox1_BBX-like"/>
    <property type="match status" value="1"/>
</dbReference>
<evidence type="ECO:0000256" key="5">
    <source>
        <dbReference type="ARBA" id="ARBA00022833"/>
    </source>
</evidence>
<dbReference type="PANTHER" id="PTHR31874">
    <property type="entry name" value="CCT MOTIF FAMILY PROTEIN, EXPRESSED"/>
    <property type="match status" value="1"/>
</dbReference>
<dbReference type="InterPro" id="IPR052453">
    <property type="entry name" value="CONSTANS-like_ZF"/>
</dbReference>
<feature type="compositionally biased region" description="Basic residues" evidence="9">
    <location>
        <begin position="89"/>
        <end position="101"/>
    </location>
</feature>
<comment type="subcellular location">
    <subcellularLocation>
        <location evidence="1 8">Nucleus</location>
    </subcellularLocation>
</comment>
<keyword evidence="6 8" id="KW-0539">Nucleus</keyword>
<dbReference type="GO" id="GO:0005634">
    <property type="term" value="C:nucleus"/>
    <property type="evidence" value="ECO:0007669"/>
    <property type="project" value="UniProtKB-SubCell"/>
</dbReference>
<evidence type="ECO:0000256" key="7">
    <source>
        <dbReference type="PROSITE-ProRule" id="PRU00024"/>
    </source>
</evidence>
<dbReference type="AlphaFoldDB" id="A0AAV1X1G0"/>
<proteinExistence type="inferred from homology"/>
<evidence type="ECO:0000256" key="6">
    <source>
        <dbReference type="ARBA" id="ARBA00023242"/>
    </source>
</evidence>
<dbReference type="GO" id="GO:0006355">
    <property type="term" value="P:regulation of DNA-templated transcription"/>
    <property type="evidence" value="ECO:0007669"/>
    <property type="project" value="TreeGrafter"/>
</dbReference>
<dbReference type="PANTHER" id="PTHR31874:SF1">
    <property type="entry name" value="ZINC FINGER PROTEIN CONSTANS-LIKE 6"/>
    <property type="match status" value="1"/>
</dbReference>
<evidence type="ECO:0000256" key="4">
    <source>
        <dbReference type="ARBA" id="ARBA00022771"/>
    </source>
</evidence>
<keyword evidence="4 7" id="KW-0863">Zinc-finger</keyword>
<comment type="caution">
    <text evidence="12">The sequence shown here is derived from an EMBL/GenBank/DDBJ whole genome shotgun (WGS) entry which is preliminary data.</text>
</comment>
<sequence length="433" mass="48929">MNTSSASAKNVANSVAGKTARACDSCITKRARWYCAADDAFLCEACDSSVHSANQLARKHERVRLKITSYNSSHTKQNINHDAPTWHKGFTKKARTPRQKAKNPFHLVPEVGHWDDANSNEESEEKLLYRVPILDPLAAELCTTPSSVAVVEALEVETSDTKGEKGKASLGYKNYGVESLHGFLSLDTEFEEFVADVESLLGNGLENECNIGMEELGLIDKKEQNFNSWQNSEKVKEEEKVDQMEIGREREPLELCFDYDIDGDGDESPVTYEEVEEKVDSDFTKDVMNSGELKENEQEKRSALLQLDYEGVITAWASQKSPWVNGDKPNFKSDQCWPHCMVIWLCPSWASCGMQHHHQPYGELGGVFGGHTAIAEGGREARVLRYREKRQTRLFSKKIRYEVRKLNAEKRPRMKGRFVKRASFAPPPTFPLL</sequence>
<dbReference type="EMBL" id="CAXHTB010000011">
    <property type="protein sequence ID" value="CAL0315332.1"/>
    <property type="molecule type" value="Genomic_DNA"/>
</dbReference>
<evidence type="ECO:0000313" key="13">
    <source>
        <dbReference type="Proteomes" id="UP001497480"/>
    </source>
</evidence>
<dbReference type="Proteomes" id="UP001497480">
    <property type="component" value="Unassembled WGS sequence"/>
</dbReference>
<dbReference type="SMART" id="SM00336">
    <property type="entry name" value="BBOX"/>
    <property type="match status" value="1"/>
</dbReference>
<evidence type="ECO:0000256" key="8">
    <source>
        <dbReference type="PROSITE-ProRule" id="PRU00357"/>
    </source>
</evidence>
<name>A0AAV1X1G0_LUPLU</name>
<dbReference type="InterPro" id="IPR049808">
    <property type="entry name" value="CONSTANS-like_Bbox1"/>
</dbReference>
<evidence type="ECO:0000256" key="3">
    <source>
        <dbReference type="ARBA" id="ARBA00022723"/>
    </source>
</evidence>
<evidence type="ECO:0000313" key="12">
    <source>
        <dbReference type="EMBL" id="CAL0315332.1"/>
    </source>
</evidence>
<feature type="region of interest" description="Disordered" evidence="9">
    <location>
        <begin position="76"/>
        <end position="101"/>
    </location>
</feature>
<feature type="domain" description="CCT" evidence="11">
    <location>
        <begin position="379"/>
        <end position="421"/>
    </location>
</feature>
<comment type="similarity">
    <text evidence="2">Belongs to the CONSTANS family.</text>
</comment>
<feature type="domain" description="B box-type" evidence="10">
    <location>
        <begin position="18"/>
        <end position="65"/>
    </location>
</feature>
<protein>
    <submittedName>
        <fullName evidence="12">Uncharacterized protein</fullName>
    </submittedName>
</protein>
<dbReference type="Pfam" id="PF00643">
    <property type="entry name" value="zf-B_box"/>
    <property type="match status" value="1"/>
</dbReference>
<dbReference type="PROSITE" id="PS51017">
    <property type="entry name" value="CCT"/>
    <property type="match status" value="1"/>
</dbReference>
<gene>
    <name evidence="12" type="ORF">LLUT_LOCUS16392</name>
</gene>
<dbReference type="GO" id="GO:0008270">
    <property type="term" value="F:zinc ion binding"/>
    <property type="evidence" value="ECO:0007669"/>
    <property type="project" value="UniProtKB-KW"/>
</dbReference>
<accession>A0AAV1X1G0</accession>
<evidence type="ECO:0000256" key="2">
    <source>
        <dbReference type="ARBA" id="ARBA00010024"/>
    </source>
</evidence>
<reference evidence="12 13" key="1">
    <citation type="submission" date="2024-03" db="EMBL/GenBank/DDBJ databases">
        <authorList>
            <person name="Martinez-Hernandez J."/>
        </authorList>
    </citation>
    <scope>NUCLEOTIDE SEQUENCE [LARGE SCALE GENOMIC DNA]</scope>
</reference>
<evidence type="ECO:0000259" key="10">
    <source>
        <dbReference type="PROSITE" id="PS50119"/>
    </source>
</evidence>
<evidence type="ECO:0000256" key="9">
    <source>
        <dbReference type="SAM" id="MobiDB-lite"/>
    </source>
</evidence>
<keyword evidence="3" id="KW-0479">Metal-binding</keyword>
<dbReference type="PROSITE" id="PS50119">
    <property type="entry name" value="ZF_BBOX"/>
    <property type="match status" value="1"/>
</dbReference>
<dbReference type="InterPro" id="IPR010402">
    <property type="entry name" value="CCT_domain"/>
</dbReference>
<keyword evidence="5" id="KW-0862">Zinc</keyword>
<evidence type="ECO:0000256" key="1">
    <source>
        <dbReference type="ARBA" id="ARBA00004123"/>
    </source>
</evidence>
<organism evidence="12 13">
    <name type="scientific">Lupinus luteus</name>
    <name type="common">European yellow lupine</name>
    <dbReference type="NCBI Taxonomy" id="3873"/>
    <lineage>
        <taxon>Eukaryota</taxon>
        <taxon>Viridiplantae</taxon>
        <taxon>Streptophyta</taxon>
        <taxon>Embryophyta</taxon>
        <taxon>Tracheophyta</taxon>
        <taxon>Spermatophyta</taxon>
        <taxon>Magnoliopsida</taxon>
        <taxon>eudicotyledons</taxon>
        <taxon>Gunneridae</taxon>
        <taxon>Pentapetalae</taxon>
        <taxon>rosids</taxon>
        <taxon>fabids</taxon>
        <taxon>Fabales</taxon>
        <taxon>Fabaceae</taxon>
        <taxon>Papilionoideae</taxon>
        <taxon>50 kb inversion clade</taxon>
        <taxon>genistoids sensu lato</taxon>
        <taxon>core genistoids</taxon>
        <taxon>Genisteae</taxon>
        <taxon>Lupinus</taxon>
    </lineage>
</organism>
<dbReference type="InterPro" id="IPR000315">
    <property type="entry name" value="Znf_B-box"/>
</dbReference>
<dbReference type="Pfam" id="PF06203">
    <property type="entry name" value="CCT"/>
    <property type="match status" value="1"/>
</dbReference>
<evidence type="ECO:0000259" key="11">
    <source>
        <dbReference type="PROSITE" id="PS51017"/>
    </source>
</evidence>
<keyword evidence="13" id="KW-1185">Reference proteome</keyword>